<accession>A0AAU7MTD9</accession>
<dbReference type="Pfam" id="PF23536">
    <property type="entry name" value="TraK_C"/>
    <property type="match status" value="1"/>
</dbReference>
<keyword evidence="1" id="KW-0732">Signal</keyword>
<dbReference type="InterPro" id="IPR055397">
    <property type="entry name" value="TraK_C"/>
</dbReference>
<evidence type="ECO:0000256" key="1">
    <source>
        <dbReference type="SAM" id="SignalP"/>
    </source>
</evidence>
<evidence type="ECO:0000259" key="3">
    <source>
        <dbReference type="Pfam" id="PF23536"/>
    </source>
</evidence>
<dbReference type="KEGG" id="mamm:ABNF92_19720"/>
<feature type="domain" description="TraK N-terminal" evidence="2">
    <location>
        <begin position="23"/>
        <end position="118"/>
    </location>
</feature>
<dbReference type="RefSeq" id="WP_222534951.1">
    <property type="nucleotide sequence ID" value="NZ_CP157803.1"/>
</dbReference>
<name>A0AAU7MTD9_9GAMM</name>
<dbReference type="InterPro" id="IPR010563">
    <property type="entry name" value="TraK_N"/>
</dbReference>
<feature type="chain" id="PRO_5043997607" evidence="1">
    <location>
        <begin position="20"/>
        <end position="247"/>
    </location>
</feature>
<evidence type="ECO:0000313" key="4">
    <source>
        <dbReference type="EMBL" id="XBQ21541.1"/>
    </source>
</evidence>
<protein>
    <submittedName>
        <fullName evidence="4">Type-F conjugative transfer system secretin TraK</fullName>
    </submittedName>
</protein>
<dbReference type="Pfam" id="PF06586">
    <property type="entry name" value="TraK_N"/>
    <property type="match status" value="1"/>
</dbReference>
<keyword evidence="4" id="KW-0614">Plasmid</keyword>
<reference evidence="4" key="1">
    <citation type="submission" date="2024-05" db="EMBL/GenBank/DDBJ databases">
        <title>Draft Genome Sequences of Flagellimonas sp. MMG031 and Marinobacter sp. MMG032 Isolated from the dinoflagellate Symbiodinium pilosum.</title>
        <authorList>
            <person name="Shikuma N.J."/>
            <person name="Farrell M.V."/>
        </authorList>
    </citation>
    <scope>NUCLEOTIDE SEQUENCE</scope>
    <source>
        <strain evidence="4">MMG032</strain>
        <plasmid evidence="4">unnaned</plasmid>
    </source>
</reference>
<gene>
    <name evidence="4" type="ORF">ABNF92_19720</name>
</gene>
<sequence length="247" mass="27510">MRNLFIGLAMATAIMPTFAHTQTVRPDVVTPIEMSNRDINRVTCVDGAINDAFFSQEKGIVVENSGNNSFVKFLINDNGQSMDYVTARSEFYIVCAGDIYTLMVTPKDISGQTIRLSTGAKVRIEENQKLLSPLPDEERAIFLTLAALRDDIPESFTVTDEPQDRWHADKTPSKSGTKLSLRRSIRVEGMGLTLKEFLVKTQSGTTFEETDFLATQIDDSIFAVTMDPLRLEPGQIGRLFVISKEGF</sequence>
<organism evidence="4">
    <name type="scientific">Marinobacter sp. MMG032</name>
    <dbReference type="NCBI Taxonomy" id="3158548"/>
    <lineage>
        <taxon>Bacteria</taxon>
        <taxon>Pseudomonadati</taxon>
        <taxon>Pseudomonadota</taxon>
        <taxon>Gammaproteobacteria</taxon>
        <taxon>Pseudomonadales</taxon>
        <taxon>Marinobacteraceae</taxon>
        <taxon>Marinobacter</taxon>
    </lineage>
</organism>
<geneLocation type="plasmid" evidence="4">
    <name>unnaned</name>
</geneLocation>
<proteinExistence type="predicted"/>
<dbReference type="AlphaFoldDB" id="A0AAU7MTD9"/>
<evidence type="ECO:0000259" key="2">
    <source>
        <dbReference type="Pfam" id="PF06586"/>
    </source>
</evidence>
<dbReference type="EMBL" id="CP157803">
    <property type="protein sequence ID" value="XBQ21541.1"/>
    <property type="molecule type" value="Genomic_DNA"/>
</dbReference>
<feature type="signal peptide" evidence="1">
    <location>
        <begin position="1"/>
        <end position="19"/>
    </location>
</feature>
<feature type="domain" description="TraK C-terminal" evidence="3">
    <location>
        <begin position="126"/>
        <end position="243"/>
    </location>
</feature>